<sequence>GAGDPTHPSVEFVAKLFLNPNQPLNETTHASLEAYNKLVVDLIKLLDKKVHFYPTVSLNRSMSGFIKRLVWVQKSFSHKFNKRMTK</sequence>
<dbReference type="EMBL" id="JABFAF010000011">
    <property type="protein sequence ID" value="MBA0871246.1"/>
    <property type="molecule type" value="Genomic_DNA"/>
</dbReference>
<organism evidence="1 2">
    <name type="scientific">Gossypium schwendimanii</name>
    <name type="common">Cotton</name>
    <dbReference type="NCBI Taxonomy" id="34291"/>
    <lineage>
        <taxon>Eukaryota</taxon>
        <taxon>Viridiplantae</taxon>
        <taxon>Streptophyta</taxon>
        <taxon>Embryophyta</taxon>
        <taxon>Tracheophyta</taxon>
        <taxon>Spermatophyta</taxon>
        <taxon>Magnoliopsida</taxon>
        <taxon>eudicotyledons</taxon>
        <taxon>Gunneridae</taxon>
        <taxon>Pentapetalae</taxon>
        <taxon>rosids</taxon>
        <taxon>malvids</taxon>
        <taxon>Malvales</taxon>
        <taxon>Malvaceae</taxon>
        <taxon>Malvoideae</taxon>
        <taxon>Gossypium</taxon>
    </lineage>
</organism>
<reference evidence="1 2" key="1">
    <citation type="journal article" date="2019" name="Genome Biol. Evol.">
        <title>Insights into the evolution of the New World diploid cottons (Gossypium, subgenus Houzingenia) based on genome sequencing.</title>
        <authorList>
            <person name="Grover C.E."/>
            <person name="Arick M.A. 2nd"/>
            <person name="Thrash A."/>
            <person name="Conover J.L."/>
            <person name="Sanders W.S."/>
            <person name="Peterson D.G."/>
            <person name="Frelichowski J.E."/>
            <person name="Scheffler J.A."/>
            <person name="Scheffler B.E."/>
            <person name="Wendel J.F."/>
        </authorList>
    </citation>
    <scope>NUCLEOTIDE SEQUENCE [LARGE SCALE GENOMIC DNA]</scope>
    <source>
        <strain evidence="1">1</strain>
        <tissue evidence="1">Leaf</tissue>
    </source>
</reference>
<accession>A0A7J9MKH3</accession>
<proteinExistence type="predicted"/>
<evidence type="ECO:0000313" key="2">
    <source>
        <dbReference type="Proteomes" id="UP000593576"/>
    </source>
</evidence>
<comment type="caution">
    <text evidence="1">The sequence shown here is derived from an EMBL/GenBank/DDBJ whole genome shotgun (WGS) entry which is preliminary data.</text>
</comment>
<name>A0A7J9MKH3_GOSSC</name>
<evidence type="ECO:0000313" key="1">
    <source>
        <dbReference type="EMBL" id="MBA0871246.1"/>
    </source>
</evidence>
<keyword evidence="2" id="KW-1185">Reference proteome</keyword>
<gene>
    <name evidence="1" type="ORF">Goshw_023312</name>
</gene>
<feature type="non-terminal residue" evidence="1">
    <location>
        <position position="86"/>
    </location>
</feature>
<dbReference type="AlphaFoldDB" id="A0A7J9MKH3"/>
<protein>
    <submittedName>
        <fullName evidence="1">Uncharacterized protein</fullName>
    </submittedName>
</protein>
<dbReference type="Proteomes" id="UP000593576">
    <property type="component" value="Unassembled WGS sequence"/>
</dbReference>